<dbReference type="Pfam" id="PF01497">
    <property type="entry name" value="Peripla_BP_2"/>
    <property type="match status" value="1"/>
</dbReference>
<dbReference type="InterPro" id="IPR002491">
    <property type="entry name" value="ABC_transptr_periplasmic_BD"/>
</dbReference>
<feature type="signal peptide" evidence="1">
    <location>
        <begin position="1"/>
        <end position="23"/>
    </location>
</feature>
<dbReference type="EMBL" id="JAAOCA010000012">
    <property type="protein sequence ID" value="MBD1599277.1"/>
    <property type="molecule type" value="Genomic_DNA"/>
</dbReference>
<dbReference type="PANTHER" id="PTHR30535">
    <property type="entry name" value="VITAMIN B12-BINDING PROTEIN"/>
    <property type="match status" value="1"/>
</dbReference>
<name>A0ABR7Z1G0_9PSED</name>
<dbReference type="PROSITE" id="PS50983">
    <property type="entry name" value="FE_B12_PBP"/>
    <property type="match status" value="1"/>
</dbReference>
<evidence type="ECO:0000259" key="2">
    <source>
        <dbReference type="PROSITE" id="PS50983"/>
    </source>
</evidence>
<dbReference type="Proteomes" id="UP000805841">
    <property type="component" value="Unassembled WGS sequence"/>
</dbReference>
<keyword evidence="1" id="KW-0732">Signal</keyword>
<dbReference type="Gene3D" id="3.40.50.1980">
    <property type="entry name" value="Nitrogenase molybdenum iron protein domain"/>
    <property type="match status" value="2"/>
</dbReference>
<sequence length="336" mass="35845">MPATFKRGAIALALYGLIATAQAQPYPLTLDNCGHRLTFTHAPQRVVSIGQASTEILLSLGVAPRVVGTALWFGPLPANLQAAAANIPRLADNAPSFEAVAAQAPELVTAQYTYNIGRHGDVGTFEQFRGLGIPAYVSPSDCEGKALTERSNGDGARQVPFDMTLIDREITELAQVFNVPGRGQTLLATQQARLGQAVAQARSQAGNASVLFWFSSARLEGDPWVAGNSGVPAYIARTLGLRNVIDSDEEWPSVSWEQVARQDPDYLVITRMARRRYPADDVEKKLAFLHADPVASQLAAVRGGRVIVVDAQSLNPSLRVVEAIEAVAAGLGPEAP</sequence>
<accession>A0ABR7Z1G0</accession>
<evidence type="ECO:0000313" key="3">
    <source>
        <dbReference type="EMBL" id="MBD1599277.1"/>
    </source>
</evidence>
<dbReference type="PANTHER" id="PTHR30535:SF7">
    <property type="entry name" value="IRON(III) DICITRATE-BINDING PROTEIN"/>
    <property type="match status" value="1"/>
</dbReference>
<feature type="chain" id="PRO_5046344248" evidence="1">
    <location>
        <begin position="24"/>
        <end position="336"/>
    </location>
</feature>
<gene>
    <name evidence="3" type="ORF">HAQ05_11255</name>
</gene>
<reference evidence="3 4" key="1">
    <citation type="journal article" date="2020" name="Insects">
        <title>Bacteria Belonging to Pseudomonas typographi sp. nov. from the Bark Beetle Ips typographus Have Genomic Potential to Aid in the Host Ecology.</title>
        <authorList>
            <person name="Peral-Aranega E."/>
            <person name="Saati-Santamaria Z."/>
            <person name="Kolarik M."/>
            <person name="Rivas R."/>
            <person name="Garcia-Fraile P."/>
        </authorList>
    </citation>
    <scope>NUCLEOTIDE SEQUENCE [LARGE SCALE GENOMIC DNA]</scope>
    <source>
        <strain evidence="3 4">CA3A</strain>
    </source>
</reference>
<feature type="domain" description="Fe/B12 periplasmic-binding" evidence="2">
    <location>
        <begin position="45"/>
        <end position="335"/>
    </location>
</feature>
<organism evidence="3 4">
    <name type="scientific">Pseudomonas typographi</name>
    <dbReference type="NCBI Taxonomy" id="2715964"/>
    <lineage>
        <taxon>Bacteria</taxon>
        <taxon>Pseudomonadati</taxon>
        <taxon>Pseudomonadota</taxon>
        <taxon>Gammaproteobacteria</taxon>
        <taxon>Pseudomonadales</taxon>
        <taxon>Pseudomonadaceae</taxon>
        <taxon>Pseudomonas</taxon>
    </lineage>
</organism>
<proteinExistence type="predicted"/>
<evidence type="ECO:0000256" key="1">
    <source>
        <dbReference type="SAM" id="SignalP"/>
    </source>
</evidence>
<protein>
    <submittedName>
        <fullName evidence="3">ABC transporter substrate-binding protein</fullName>
    </submittedName>
</protein>
<dbReference type="RefSeq" id="WP_190420437.1">
    <property type="nucleotide sequence ID" value="NZ_JAAOCA010000012.1"/>
</dbReference>
<dbReference type="InterPro" id="IPR050902">
    <property type="entry name" value="ABC_Transporter_SBP"/>
</dbReference>
<keyword evidence="4" id="KW-1185">Reference proteome</keyword>
<evidence type="ECO:0000313" key="4">
    <source>
        <dbReference type="Proteomes" id="UP000805841"/>
    </source>
</evidence>
<comment type="caution">
    <text evidence="3">The sequence shown here is derived from an EMBL/GenBank/DDBJ whole genome shotgun (WGS) entry which is preliminary data.</text>
</comment>
<dbReference type="SUPFAM" id="SSF53807">
    <property type="entry name" value="Helical backbone' metal receptor"/>
    <property type="match status" value="1"/>
</dbReference>